<gene>
    <name evidence="10" type="ORF">BN869_000013884_1</name>
</gene>
<evidence type="ECO:0000256" key="8">
    <source>
        <dbReference type="RuleBase" id="RU000461"/>
    </source>
</evidence>
<proteinExistence type="inferred from homology"/>
<keyword evidence="3 7" id="KW-0349">Heme</keyword>
<dbReference type="PANTHER" id="PTHR24305:SF232">
    <property type="entry name" value="P450, PUTATIVE (EUROFUNG)-RELATED"/>
    <property type="match status" value="1"/>
</dbReference>
<evidence type="ECO:0000256" key="1">
    <source>
        <dbReference type="ARBA" id="ARBA00001971"/>
    </source>
</evidence>
<evidence type="ECO:0000256" key="5">
    <source>
        <dbReference type="ARBA" id="ARBA00023004"/>
    </source>
</evidence>
<evidence type="ECO:0000256" key="4">
    <source>
        <dbReference type="ARBA" id="ARBA00022723"/>
    </source>
</evidence>
<dbReference type="InterPro" id="IPR002403">
    <property type="entry name" value="Cyt_P450_E_grp-IV"/>
</dbReference>
<evidence type="ECO:0000256" key="7">
    <source>
        <dbReference type="PIRSR" id="PIRSR602403-1"/>
    </source>
</evidence>
<dbReference type="InterPro" id="IPR036396">
    <property type="entry name" value="Cyt_P450_sf"/>
</dbReference>
<keyword evidence="9" id="KW-0812">Transmembrane</keyword>
<name>A0A0B7KSM4_BIOOC</name>
<comment type="cofactor">
    <cofactor evidence="1 7">
        <name>heme</name>
        <dbReference type="ChEBI" id="CHEBI:30413"/>
    </cofactor>
</comment>
<evidence type="ECO:0000256" key="9">
    <source>
        <dbReference type="SAM" id="Phobius"/>
    </source>
</evidence>
<keyword evidence="5 7" id="KW-0408">Iron</keyword>
<dbReference type="GO" id="GO:0020037">
    <property type="term" value="F:heme binding"/>
    <property type="evidence" value="ECO:0007669"/>
    <property type="project" value="InterPro"/>
</dbReference>
<dbReference type="GO" id="GO:0016705">
    <property type="term" value="F:oxidoreductase activity, acting on paired donors, with incorporation or reduction of molecular oxygen"/>
    <property type="evidence" value="ECO:0007669"/>
    <property type="project" value="InterPro"/>
</dbReference>
<dbReference type="InterPro" id="IPR050121">
    <property type="entry name" value="Cytochrome_P450_monoxygenase"/>
</dbReference>
<evidence type="ECO:0000256" key="6">
    <source>
        <dbReference type="ARBA" id="ARBA00023033"/>
    </source>
</evidence>
<dbReference type="PRINTS" id="PR00385">
    <property type="entry name" value="P450"/>
</dbReference>
<dbReference type="SUPFAM" id="SSF48264">
    <property type="entry name" value="Cytochrome P450"/>
    <property type="match status" value="1"/>
</dbReference>
<dbReference type="PRINTS" id="PR00465">
    <property type="entry name" value="EP450IV"/>
</dbReference>
<feature type="binding site" description="axial binding residue" evidence="7">
    <location>
        <position position="530"/>
    </location>
    <ligand>
        <name>heme</name>
        <dbReference type="ChEBI" id="CHEBI:30413"/>
    </ligand>
    <ligandPart>
        <name>Fe</name>
        <dbReference type="ChEBI" id="CHEBI:18248"/>
    </ligandPart>
</feature>
<feature type="transmembrane region" description="Helical" evidence="9">
    <location>
        <begin position="12"/>
        <end position="33"/>
    </location>
</feature>
<comment type="similarity">
    <text evidence="2 8">Belongs to the cytochrome P450 family.</text>
</comment>
<evidence type="ECO:0000256" key="3">
    <source>
        <dbReference type="ARBA" id="ARBA00022617"/>
    </source>
</evidence>
<organism evidence="10">
    <name type="scientific">Bionectria ochroleuca</name>
    <name type="common">Gliocladium roseum</name>
    <dbReference type="NCBI Taxonomy" id="29856"/>
    <lineage>
        <taxon>Eukaryota</taxon>
        <taxon>Fungi</taxon>
        <taxon>Dikarya</taxon>
        <taxon>Ascomycota</taxon>
        <taxon>Pezizomycotina</taxon>
        <taxon>Sordariomycetes</taxon>
        <taxon>Hypocreomycetidae</taxon>
        <taxon>Hypocreales</taxon>
        <taxon>Bionectriaceae</taxon>
        <taxon>Clonostachys</taxon>
    </lineage>
</organism>
<evidence type="ECO:0000313" key="10">
    <source>
        <dbReference type="EMBL" id="CEO57826.1"/>
    </source>
</evidence>
<dbReference type="PANTHER" id="PTHR24305">
    <property type="entry name" value="CYTOCHROME P450"/>
    <property type="match status" value="1"/>
</dbReference>
<evidence type="ECO:0008006" key="11">
    <source>
        <dbReference type="Google" id="ProtNLM"/>
    </source>
</evidence>
<evidence type="ECO:0000256" key="2">
    <source>
        <dbReference type="ARBA" id="ARBA00010617"/>
    </source>
</evidence>
<keyword evidence="8" id="KW-0560">Oxidoreductase</keyword>
<dbReference type="PROSITE" id="PS00086">
    <property type="entry name" value="CYTOCHROME_P450"/>
    <property type="match status" value="1"/>
</dbReference>
<keyword evidence="4 7" id="KW-0479">Metal-binding</keyword>
<dbReference type="Gene3D" id="1.10.630.10">
    <property type="entry name" value="Cytochrome P450"/>
    <property type="match status" value="1"/>
</dbReference>
<dbReference type="GO" id="GO:0004497">
    <property type="term" value="F:monooxygenase activity"/>
    <property type="evidence" value="ECO:0007669"/>
    <property type="project" value="UniProtKB-KW"/>
</dbReference>
<protein>
    <recommendedName>
        <fullName evidence="11">Cytochrome P450</fullName>
    </recommendedName>
</protein>
<dbReference type="InterPro" id="IPR001128">
    <property type="entry name" value="Cyt_P450"/>
</dbReference>
<reference evidence="10" key="1">
    <citation type="submission" date="2015-01" db="EMBL/GenBank/DDBJ databases">
        <authorList>
            <person name="Durling Mikael"/>
        </authorList>
    </citation>
    <scope>NUCLEOTIDE SEQUENCE</scope>
</reference>
<keyword evidence="9" id="KW-0472">Membrane</keyword>
<dbReference type="EMBL" id="CDPU01000158">
    <property type="protein sequence ID" value="CEO57826.1"/>
    <property type="molecule type" value="Genomic_DNA"/>
</dbReference>
<dbReference type="AlphaFoldDB" id="A0A0B7KSM4"/>
<sequence>MASLAALLLSEPLVAVGIVALAAGLLYFLYLSLLPKPLPGIPYNPEAASSLLGDLPAMLRDENGPMDWILDQSRRHSGPICQVFLRPFSKPFVLISDYREAQDIMLRRKEWDRSDYTIEIFSGQAPGHHINQKTGPVWKAHRRLLQDLMLPGFLKDVAAPNIYASTLNLVRLWSNKERLARGRPFSAENDIFYAALDSVLEFSFGQAFPHRAVPPQLRQVETMTAYDVASTTASTTEQGVVEFVRGPLHETIQATLHASNTTGELMDSPCPRLHWWFKSKMPSEARHIRIRNAFLREQVDMAQERLNMETNLHDERWVKSAVDLMMMRERISAQKEGRQPVYWSPAIRDEIIGFVVAGHDTSSTTMLWGLKFLSDNQLAQDRLRAALHQAHWAAAAEGRIPTAHEITSTHIPYLNAVIEEILRLANTLPILDRQTNTDTTLFGHHIPKDTILLMLNRGPSFTEPGFQVDERLRSASCQTSKSPVGLRQWSPDGMDKFMPERWLRTEPDGSLTFDSTSGPSLPFGLGTRGCFGRRLGYMELRIMVTLLVWEFKMGQCSSELSGYGAIEALTHKPKQCYVKLEKLEGLRS</sequence>
<dbReference type="Pfam" id="PF00067">
    <property type="entry name" value="p450"/>
    <property type="match status" value="2"/>
</dbReference>
<keyword evidence="9" id="KW-1133">Transmembrane helix</keyword>
<keyword evidence="6 8" id="KW-0503">Monooxygenase</keyword>
<accession>A0A0B7KSM4</accession>
<dbReference type="InterPro" id="IPR017972">
    <property type="entry name" value="Cyt_P450_CS"/>
</dbReference>
<dbReference type="GO" id="GO:0005506">
    <property type="term" value="F:iron ion binding"/>
    <property type="evidence" value="ECO:0007669"/>
    <property type="project" value="InterPro"/>
</dbReference>